<dbReference type="SUPFAM" id="SSF49562">
    <property type="entry name" value="C2 domain (Calcium/lipid-binding domain, CaLB)"/>
    <property type="match status" value="2"/>
</dbReference>
<dbReference type="GO" id="GO:0000149">
    <property type="term" value="F:SNARE binding"/>
    <property type="evidence" value="ECO:0007669"/>
    <property type="project" value="TreeGrafter"/>
</dbReference>
<gene>
    <name evidence="4" type="primary">101898992</name>
</gene>
<keyword evidence="2" id="KW-1133">Transmembrane helix</keyword>
<dbReference type="InterPro" id="IPR035892">
    <property type="entry name" value="C2_domain_sf"/>
</dbReference>
<evidence type="ECO:0000256" key="1">
    <source>
        <dbReference type="SAM" id="MobiDB-lite"/>
    </source>
</evidence>
<dbReference type="PROSITE" id="PS50004">
    <property type="entry name" value="C2"/>
    <property type="match status" value="2"/>
</dbReference>
<feature type="compositionally biased region" description="Polar residues" evidence="1">
    <location>
        <begin position="87"/>
        <end position="107"/>
    </location>
</feature>
<evidence type="ECO:0000256" key="2">
    <source>
        <dbReference type="SAM" id="Phobius"/>
    </source>
</evidence>
<dbReference type="VEuPathDB" id="VectorBase:MDOMA2_005028"/>
<evidence type="ECO:0000259" key="3">
    <source>
        <dbReference type="PROSITE" id="PS50004"/>
    </source>
</evidence>
<feature type="region of interest" description="Disordered" evidence="1">
    <location>
        <begin position="341"/>
        <end position="377"/>
    </location>
</feature>
<keyword evidence="2" id="KW-0472">Membrane</keyword>
<dbReference type="PANTHER" id="PTHR10024:SF252">
    <property type="entry name" value="SYNAPTOTAGMIN-12"/>
    <property type="match status" value="1"/>
</dbReference>
<dbReference type="GO" id="GO:0005509">
    <property type="term" value="F:calcium ion binding"/>
    <property type="evidence" value="ECO:0007669"/>
    <property type="project" value="TreeGrafter"/>
</dbReference>
<dbReference type="GO" id="GO:0048791">
    <property type="term" value="P:calcium ion-regulated exocytosis of neurotransmitter"/>
    <property type="evidence" value="ECO:0007669"/>
    <property type="project" value="TreeGrafter"/>
</dbReference>
<dbReference type="GO" id="GO:0030276">
    <property type="term" value="F:clathrin binding"/>
    <property type="evidence" value="ECO:0007669"/>
    <property type="project" value="TreeGrafter"/>
</dbReference>
<organism evidence="4">
    <name type="scientific">Musca domestica</name>
    <name type="common">House fly</name>
    <dbReference type="NCBI Taxonomy" id="7370"/>
    <lineage>
        <taxon>Eukaryota</taxon>
        <taxon>Metazoa</taxon>
        <taxon>Ecdysozoa</taxon>
        <taxon>Arthropoda</taxon>
        <taxon>Hexapoda</taxon>
        <taxon>Insecta</taxon>
        <taxon>Pterygota</taxon>
        <taxon>Neoptera</taxon>
        <taxon>Endopterygota</taxon>
        <taxon>Diptera</taxon>
        <taxon>Brachycera</taxon>
        <taxon>Muscomorpha</taxon>
        <taxon>Muscoidea</taxon>
        <taxon>Muscidae</taxon>
        <taxon>Musca</taxon>
    </lineage>
</organism>
<dbReference type="Pfam" id="PF00168">
    <property type="entry name" value="C2"/>
    <property type="match status" value="2"/>
</dbReference>
<dbReference type="EnsemblMetazoa" id="MDOA003054-RA">
    <property type="protein sequence ID" value="MDOA003054-PA"/>
    <property type="gene ID" value="MDOA003054"/>
</dbReference>
<dbReference type="FunFam" id="2.60.40.150:FF:000294">
    <property type="entry name" value="Synaptotagmin 1-like Protein"/>
    <property type="match status" value="1"/>
</dbReference>
<dbReference type="GO" id="GO:0098793">
    <property type="term" value="C:presynapse"/>
    <property type="evidence" value="ECO:0007669"/>
    <property type="project" value="GOC"/>
</dbReference>
<feature type="compositionally biased region" description="Pro residues" evidence="1">
    <location>
        <begin position="113"/>
        <end position="126"/>
    </location>
</feature>
<dbReference type="SMART" id="SM00239">
    <property type="entry name" value="C2"/>
    <property type="match status" value="2"/>
</dbReference>
<feature type="transmembrane region" description="Helical" evidence="2">
    <location>
        <begin position="12"/>
        <end position="30"/>
    </location>
</feature>
<dbReference type="AlphaFoldDB" id="A0A1I8MB26"/>
<dbReference type="eggNOG" id="KOG1028">
    <property type="taxonomic scope" value="Eukaryota"/>
</dbReference>
<proteinExistence type="predicted"/>
<feature type="domain" description="C2" evidence="3">
    <location>
        <begin position="665"/>
        <end position="809"/>
    </location>
</feature>
<dbReference type="Gene3D" id="2.60.40.150">
    <property type="entry name" value="C2 domain"/>
    <property type="match status" value="2"/>
</dbReference>
<accession>A0A1I8MB26</accession>
<dbReference type="PANTHER" id="PTHR10024">
    <property type="entry name" value="SYNAPTOTAGMIN"/>
    <property type="match status" value="1"/>
</dbReference>
<dbReference type="GO" id="GO:0005544">
    <property type="term" value="F:calcium-dependent phospholipid binding"/>
    <property type="evidence" value="ECO:0007669"/>
    <property type="project" value="TreeGrafter"/>
</dbReference>
<feature type="region of interest" description="Disordered" evidence="1">
    <location>
        <begin position="84"/>
        <end position="138"/>
    </location>
</feature>
<sequence length="846" mass="92983">MDESSSLTLTSSILIALCLVIFGLLLYRYFGHRQAIWSRSYKEEKIGLSAHKLFKPNGYMIHSGSELLLSSSGSFKRFDTVDKDSVKNTQHQNSPKHATTPLWNLGQNDLEIPPQPLRPAPAPGPPAAASSPAGGSSQTKIVTFSLQLTNECPAGISNQEPINIFRSSNGVSALKHSSPIEIPPLEAPPKPKATTNHNNINPGGNGHGNAGIPATAIPRPVVKKSPQQNGFSLEDNPYSFKSSVMRQDKHPLQRANTNIFSSSMSNSNNSNNNTNPFLENTAKTNCNNALNINQIPTTTTTMTNDDIPVQKTTAATTTTIPANPFIEETKYHTISSYRKPSLASHNEIPPPPSSASFTFRSRSYSQAEVPTKDGDDSPIISLKNLANVFQNPGQSLPNPGNPFAHVARKIKGPHMLQKTISEDFLFRKFGYSGFGGRGGEAAQTNGLNGQHVNGNDMGNGGSGSSWNFSRFLMQEDTPFGLWRRNSSQTSLNSGSMTSLVDGGKLERAISCESVDSDYESLGYSNDFDQSTYTQITGYLCVGLNYDKNSITPQGVDLQVNILEAKGLILPFKVDSIDTFVRVYLVPDQTGSLQTKVVEDSSTPTYNEALHFWLSKHYARHSLWFHLFHNGNAHTLIGEAEMEIGEIPKPTTTWIPLTDSRKVNAQWGELMFSLSYLPTAERITIVVVKARNLQLRVPSKRNPDIMHDIQNIFVKVYLMNNDKKVLKKRTSLKRKDRCPVFNEFVIFSLPPQSLTTAQIRLTVYGTTQDDPATVTPLGHVFAGSTCSNGKGLRHWHQMLSSLRKPVAMWHVLRRGGSTMNKSGIEGDSSGVHVQHSSIQCAKRNSVF</sequence>
<dbReference type="InterPro" id="IPR000008">
    <property type="entry name" value="C2_dom"/>
</dbReference>
<evidence type="ECO:0000313" key="4">
    <source>
        <dbReference type="EnsemblMetazoa" id="MDOA003054-PA"/>
    </source>
</evidence>
<feature type="domain" description="C2" evidence="3">
    <location>
        <begin position="535"/>
        <end position="658"/>
    </location>
</feature>
<dbReference type="CDD" id="cd00030">
    <property type="entry name" value="C2"/>
    <property type="match status" value="1"/>
</dbReference>
<dbReference type="GO" id="GO:0048488">
    <property type="term" value="P:synaptic vesicle endocytosis"/>
    <property type="evidence" value="ECO:0007669"/>
    <property type="project" value="TreeGrafter"/>
</dbReference>
<dbReference type="GO" id="GO:0005886">
    <property type="term" value="C:plasma membrane"/>
    <property type="evidence" value="ECO:0007669"/>
    <property type="project" value="TreeGrafter"/>
</dbReference>
<dbReference type="OrthoDB" id="67700at2759"/>
<protein>
    <recommendedName>
        <fullName evidence="3">C2 domain-containing protein</fullName>
    </recommendedName>
</protein>
<dbReference type="GO" id="GO:0001786">
    <property type="term" value="F:phosphatidylserine binding"/>
    <property type="evidence" value="ECO:0007669"/>
    <property type="project" value="TreeGrafter"/>
</dbReference>
<reference evidence="4" key="1">
    <citation type="submission" date="2020-05" db="UniProtKB">
        <authorList>
            <consortium name="EnsemblMetazoa"/>
        </authorList>
    </citation>
    <scope>IDENTIFICATION</scope>
    <source>
        <strain evidence="4">Aabys</strain>
    </source>
</reference>
<dbReference type="STRING" id="7370.A0A1I8MB26"/>
<dbReference type="GO" id="GO:0070382">
    <property type="term" value="C:exocytic vesicle"/>
    <property type="evidence" value="ECO:0007669"/>
    <property type="project" value="TreeGrafter"/>
</dbReference>
<feature type="compositionally biased region" description="Low complexity" evidence="1">
    <location>
        <begin position="127"/>
        <end position="137"/>
    </location>
</feature>
<feature type="compositionally biased region" description="Polar residues" evidence="1">
    <location>
        <begin position="354"/>
        <end position="368"/>
    </location>
</feature>
<keyword evidence="2" id="KW-0812">Transmembrane</keyword>
<name>A0A1I8MB26_MUSDO</name>
<dbReference type="VEuPathDB" id="VectorBase:MDOA003054"/>